<protein>
    <recommendedName>
        <fullName evidence="2">histidine kinase</fullName>
        <ecNumber evidence="2">2.7.13.3</ecNumber>
    </recommendedName>
</protein>
<accession>A0ABW3YRJ1</accession>
<sequence>MQFLVVGGLLTVAVMAVAGYLITTMVARDTVGATAASTALFMQAITGKHIPHLSGFQSLDSETVQDLESLFAADAFKQRFPFVEIWSPESTVLYSTSRELIGQRFDPPAGLQRALAGEVAAEYTDLQAREHSSRGFRSQFLEVYSPLRAVDGRIVAVAEVHESAEPLRQQLAHLEATTWAVVGGSTLLFVGGLFSIVHRGSRTIERQDAELRQRLAKAQSISEQNSVLKDRARKASVRASDVNERFLKAIGADLHDGPVQLLAFAILQASHLATVNKTNERETCISILVSTLQHATREIRAISKGLLMPELDDLPLKSVVMEAINAHEMRTGTTVEFDLDEIDVKMSPVVTACVYRFMQEGLNNAYRHGTADWHKVEARLANQELAVAVLNPVGPPKKRAVRGDRGLGLVGIRSRVESLGGNVTFCIRPDDAARLEMRLNVGDDVFTLHPDKFE</sequence>
<keyword evidence="4 6" id="KW-0418">Kinase</keyword>
<dbReference type="SUPFAM" id="SSF103190">
    <property type="entry name" value="Sensory domain-like"/>
    <property type="match status" value="1"/>
</dbReference>
<dbReference type="Gene3D" id="3.30.565.10">
    <property type="entry name" value="Histidine kinase-like ATPase, C-terminal domain"/>
    <property type="match status" value="1"/>
</dbReference>
<dbReference type="GO" id="GO:0016301">
    <property type="term" value="F:kinase activity"/>
    <property type="evidence" value="ECO:0007669"/>
    <property type="project" value="UniProtKB-KW"/>
</dbReference>
<organism evidence="6 7">
    <name type="scientific">Mycoplana ramosa</name>
    <name type="common">Mycoplana bullata</name>
    <dbReference type="NCBI Taxonomy" id="40837"/>
    <lineage>
        <taxon>Bacteria</taxon>
        <taxon>Pseudomonadati</taxon>
        <taxon>Pseudomonadota</taxon>
        <taxon>Alphaproteobacteria</taxon>
        <taxon>Hyphomicrobiales</taxon>
        <taxon>Rhizobiaceae</taxon>
        <taxon>Mycoplana</taxon>
    </lineage>
</organism>
<evidence type="ECO:0000256" key="3">
    <source>
        <dbReference type="ARBA" id="ARBA00022679"/>
    </source>
</evidence>
<dbReference type="PANTHER" id="PTHR24421">
    <property type="entry name" value="NITRATE/NITRITE SENSOR PROTEIN NARX-RELATED"/>
    <property type="match status" value="1"/>
</dbReference>
<dbReference type="InterPro" id="IPR036890">
    <property type="entry name" value="HATPase_C_sf"/>
</dbReference>
<evidence type="ECO:0000256" key="1">
    <source>
        <dbReference type="ARBA" id="ARBA00000085"/>
    </source>
</evidence>
<dbReference type="InterPro" id="IPR050482">
    <property type="entry name" value="Sensor_HK_TwoCompSys"/>
</dbReference>
<dbReference type="SUPFAM" id="SSF55874">
    <property type="entry name" value="ATPase domain of HSP90 chaperone/DNA topoisomerase II/histidine kinase"/>
    <property type="match status" value="1"/>
</dbReference>
<proteinExistence type="predicted"/>
<keyword evidence="3" id="KW-0808">Transferase</keyword>
<evidence type="ECO:0000313" key="6">
    <source>
        <dbReference type="EMBL" id="MFD1327189.1"/>
    </source>
</evidence>
<comment type="caution">
    <text evidence="6">The sequence shown here is derived from an EMBL/GenBank/DDBJ whole genome shotgun (WGS) entry which is preliminary data.</text>
</comment>
<keyword evidence="5" id="KW-0902">Two-component regulatory system</keyword>
<dbReference type="EMBL" id="JBHTNF010000002">
    <property type="protein sequence ID" value="MFD1327189.1"/>
    <property type="molecule type" value="Genomic_DNA"/>
</dbReference>
<comment type="catalytic activity">
    <reaction evidence="1">
        <text>ATP + protein L-histidine = ADP + protein N-phospho-L-histidine.</text>
        <dbReference type="EC" id="2.7.13.3"/>
    </reaction>
</comment>
<dbReference type="EC" id="2.7.13.3" evidence="2"/>
<evidence type="ECO:0000256" key="4">
    <source>
        <dbReference type="ARBA" id="ARBA00022777"/>
    </source>
</evidence>
<dbReference type="PANTHER" id="PTHR24421:SF10">
    <property type="entry name" value="NITRATE_NITRITE SENSOR PROTEIN NARQ"/>
    <property type="match status" value="1"/>
</dbReference>
<dbReference type="Proteomes" id="UP001597173">
    <property type="component" value="Unassembled WGS sequence"/>
</dbReference>
<evidence type="ECO:0000256" key="5">
    <source>
        <dbReference type="ARBA" id="ARBA00023012"/>
    </source>
</evidence>
<dbReference type="RefSeq" id="WP_374834841.1">
    <property type="nucleotide sequence ID" value="NZ_JBHEEW010000001.1"/>
</dbReference>
<evidence type="ECO:0000313" key="7">
    <source>
        <dbReference type="Proteomes" id="UP001597173"/>
    </source>
</evidence>
<dbReference type="InterPro" id="IPR029151">
    <property type="entry name" value="Sensor-like_sf"/>
</dbReference>
<reference evidence="7" key="1">
    <citation type="journal article" date="2019" name="Int. J. Syst. Evol. Microbiol.">
        <title>The Global Catalogue of Microorganisms (GCM) 10K type strain sequencing project: providing services to taxonomists for standard genome sequencing and annotation.</title>
        <authorList>
            <consortium name="The Broad Institute Genomics Platform"/>
            <consortium name="The Broad Institute Genome Sequencing Center for Infectious Disease"/>
            <person name="Wu L."/>
            <person name="Ma J."/>
        </authorList>
    </citation>
    <scope>NUCLEOTIDE SEQUENCE [LARGE SCALE GENOMIC DNA]</scope>
    <source>
        <strain evidence="7">CCUG 55609</strain>
    </source>
</reference>
<name>A0ABW3YRJ1_MYCRA</name>
<evidence type="ECO:0000256" key="2">
    <source>
        <dbReference type="ARBA" id="ARBA00012438"/>
    </source>
</evidence>
<gene>
    <name evidence="6" type="ORF">ACFQ33_04710</name>
</gene>
<keyword evidence="7" id="KW-1185">Reference proteome</keyword>